<keyword evidence="4" id="KW-1185">Reference proteome</keyword>
<feature type="region of interest" description="Disordered" evidence="1">
    <location>
        <begin position="36"/>
        <end position="57"/>
    </location>
</feature>
<protein>
    <submittedName>
        <fullName evidence="3">Uncharacterized protein</fullName>
    </submittedName>
</protein>
<sequence>MERLGISGEKAGLVNHIEYEYNNTMGDVMQMVASDGPLDPVRPLGPADGPRETSLKPSSRATTIYYNGLERKTRKVADLVTELDPQANGSLSDSNFISRKKAILKEAEETIALEKLVGAVTIDNKSDMTCGIMSIIEAHGESLLVLIRMKELKLEDVSVVLGATTILGGIRMHLRDEKECFDKEIWSEWVRSAELDGFQNRLLDKAITTRGGKTKGPCDLEGEAKWDEKCFGNYRCFSTPSDSDITKEENIQATGILRETRYHQAKEDGGLFLVAACCCFVLVCYLPCLVGW</sequence>
<organism evidence="3 4">
    <name type="scientific">Hibiscus sabdariffa</name>
    <name type="common">roselle</name>
    <dbReference type="NCBI Taxonomy" id="183260"/>
    <lineage>
        <taxon>Eukaryota</taxon>
        <taxon>Viridiplantae</taxon>
        <taxon>Streptophyta</taxon>
        <taxon>Embryophyta</taxon>
        <taxon>Tracheophyta</taxon>
        <taxon>Spermatophyta</taxon>
        <taxon>Magnoliopsida</taxon>
        <taxon>eudicotyledons</taxon>
        <taxon>Gunneridae</taxon>
        <taxon>Pentapetalae</taxon>
        <taxon>rosids</taxon>
        <taxon>malvids</taxon>
        <taxon>Malvales</taxon>
        <taxon>Malvaceae</taxon>
        <taxon>Malvoideae</taxon>
        <taxon>Hibiscus</taxon>
    </lineage>
</organism>
<feature type="transmembrane region" description="Helical" evidence="2">
    <location>
        <begin position="270"/>
        <end position="290"/>
    </location>
</feature>
<comment type="caution">
    <text evidence="3">The sequence shown here is derived from an EMBL/GenBank/DDBJ whole genome shotgun (WGS) entry which is preliminary data.</text>
</comment>
<keyword evidence="2" id="KW-1133">Transmembrane helix</keyword>
<evidence type="ECO:0000256" key="1">
    <source>
        <dbReference type="SAM" id="MobiDB-lite"/>
    </source>
</evidence>
<proteinExistence type="predicted"/>
<evidence type="ECO:0000313" key="3">
    <source>
        <dbReference type="EMBL" id="KAK8489199.1"/>
    </source>
</evidence>
<dbReference type="EMBL" id="JBBPBM010000937">
    <property type="protein sequence ID" value="KAK8489199.1"/>
    <property type="molecule type" value="Genomic_DNA"/>
</dbReference>
<evidence type="ECO:0000256" key="2">
    <source>
        <dbReference type="SAM" id="Phobius"/>
    </source>
</evidence>
<accession>A0ABR2A811</accession>
<name>A0ABR2A811_9ROSI</name>
<reference evidence="3 4" key="1">
    <citation type="journal article" date="2024" name="G3 (Bethesda)">
        <title>Genome assembly of Hibiscus sabdariffa L. provides insights into metabolisms of medicinal natural products.</title>
        <authorList>
            <person name="Kim T."/>
        </authorList>
    </citation>
    <scope>NUCLEOTIDE SEQUENCE [LARGE SCALE GENOMIC DNA]</scope>
    <source>
        <strain evidence="3">TK-2024</strain>
        <tissue evidence="3">Old leaves</tissue>
    </source>
</reference>
<dbReference type="Proteomes" id="UP001472677">
    <property type="component" value="Unassembled WGS sequence"/>
</dbReference>
<keyword evidence="2" id="KW-0472">Membrane</keyword>
<evidence type="ECO:0000313" key="4">
    <source>
        <dbReference type="Proteomes" id="UP001472677"/>
    </source>
</evidence>
<gene>
    <name evidence="3" type="ORF">V6N12_005413</name>
</gene>
<keyword evidence="2" id="KW-0812">Transmembrane</keyword>